<proteinExistence type="predicted"/>
<sequence length="158" mass="18534">MLKNLHEKRLSILDESQYVTEVMDPIHDFLREKVGRAIILLNNSRILIRKGSQKDLKSGLNEYEEFKLLWLKLTLDIGFLKEKLPKDKSILAIEELLDKSVNRKLQSKIPLPAKSYLNDLKVDVSDIDWIIKKIKDYSGKYSQVYTSTRINYLLKIKK</sequence>
<comment type="caution">
    <text evidence="1">The sequence shown here is derived from an EMBL/GenBank/DDBJ whole genome shotgun (WGS) entry which is preliminary data.</text>
</comment>
<reference evidence="1 2" key="1">
    <citation type="submission" date="2020-04" db="EMBL/GenBank/DDBJ databases">
        <title>Flammeovirga sp. SR4, a novel species isolated from seawater.</title>
        <authorList>
            <person name="Wang X."/>
        </authorList>
    </citation>
    <scope>NUCLEOTIDE SEQUENCE [LARGE SCALE GENOMIC DNA]</scope>
    <source>
        <strain evidence="1 2">ATCC 23126</strain>
    </source>
</reference>
<evidence type="ECO:0000313" key="1">
    <source>
        <dbReference type="EMBL" id="NME72961.1"/>
    </source>
</evidence>
<dbReference type="RefSeq" id="WP_169661114.1">
    <property type="nucleotide sequence ID" value="NZ_JABANE010000261.1"/>
</dbReference>
<dbReference type="Proteomes" id="UP000576082">
    <property type="component" value="Unassembled WGS sequence"/>
</dbReference>
<evidence type="ECO:0000313" key="2">
    <source>
        <dbReference type="Proteomes" id="UP000576082"/>
    </source>
</evidence>
<dbReference type="EMBL" id="JABANE010000261">
    <property type="protein sequence ID" value="NME72961.1"/>
    <property type="molecule type" value="Genomic_DNA"/>
</dbReference>
<gene>
    <name evidence="1" type="ORF">HHU12_33695</name>
</gene>
<organism evidence="1 2">
    <name type="scientific">Flammeovirga aprica JL-4</name>
    <dbReference type="NCBI Taxonomy" id="694437"/>
    <lineage>
        <taxon>Bacteria</taxon>
        <taxon>Pseudomonadati</taxon>
        <taxon>Bacteroidota</taxon>
        <taxon>Cytophagia</taxon>
        <taxon>Cytophagales</taxon>
        <taxon>Flammeovirgaceae</taxon>
        <taxon>Flammeovirga</taxon>
    </lineage>
</organism>
<dbReference type="AlphaFoldDB" id="A0A7X9S218"/>
<name>A0A7X9S218_9BACT</name>
<accession>A0A7X9S218</accession>
<keyword evidence="2" id="KW-1185">Reference proteome</keyword>
<protein>
    <submittedName>
        <fullName evidence="1">Uncharacterized protein</fullName>
    </submittedName>
</protein>